<keyword evidence="8" id="KW-0548">Nucleotidyltransferase</keyword>
<dbReference type="Pfam" id="PF24626">
    <property type="entry name" value="SH3_Tf2-1"/>
    <property type="match status" value="1"/>
</dbReference>
<dbReference type="GO" id="GO:0003887">
    <property type="term" value="F:DNA-directed DNA polymerase activity"/>
    <property type="evidence" value="ECO:0007669"/>
    <property type="project" value="UniProtKB-KW"/>
</dbReference>
<evidence type="ECO:0000256" key="2">
    <source>
        <dbReference type="ARBA" id="ARBA00022723"/>
    </source>
</evidence>
<sequence length="401" mass="46659">MLGQRLPREGEDFISKNPRNYQKIIKQDEIQASKFFAVKVEAFSNLIKLIQKSLWENSQYRSILQDLGKGKSVQDYSLDCSSQLLLFKDQVVVSNDPTIQLSILQKRHDSPLAGHPGQEKTLKLAKRDFHWPGMTQFIKDYVSPCQQCSRIKNIHHKKFGLLKPLPITNGPWICLSMDFTTKLPMSNSFDSILVIVDRFSKMEVFIPTMSSITSLDLDHLFIKNIFSRHGLPSSIVSDRETDGQTERVNQILEQYLCMYVSYHRDDWNTWLPLAEFAYNNSDHSSTKQSPFFTFYGRDPHFYSVHINQHTPAGKLSTKIQSVQKDVKRELEVAINRFKRWLCPFPILNKVSTHAYHLKLPSQWKYIHPVFHISFLEPVKTSTIPNWHQEPPPPNIIEEEEE</sequence>
<accession>A0A9Q3IHB9</accession>
<evidence type="ECO:0000259" key="12">
    <source>
        <dbReference type="Pfam" id="PF24626"/>
    </source>
</evidence>
<dbReference type="InterPro" id="IPR050951">
    <property type="entry name" value="Retrovirus_Pol_polyprotein"/>
</dbReference>
<dbReference type="GO" id="GO:0006508">
    <property type="term" value="P:proteolysis"/>
    <property type="evidence" value="ECO:0007669"/>
    <property type="project" value="UniProtKB-KW"/>
</dbReference>
<dbReference type="GO" id="GO:0003677">
    <property type="term" value="F:DNA binding"/>
    <property type="evidence" value="ECO:0007669"/>
    <property type="project" value="UniProtKB-KW"/>
</dbReference>
<dbReference type="InterPro" id="IPR056924">
    <property type="entry name" value="SH3_Tf2-1"/>
</dbReference>
<keyword evidence="3" id="KW-0064">Aspartyl protease</keyword>
<keyword evidence="8" id="KW-0808">Transferase</keyword>
<keyword evidence="2" id="KW-0479">Metal-binding</keyword>
<evidence type="ECO:0000256" key="5">
    <source>
        <dbReference type="ARBA" id="ARBA00022842"/>
    </source>
</evidence>
<dbReference type="FunFam" id="1.10.340.70:FF:000001">
    <property type="entry name" value="Retrovirus-related Pol polyprotein from transposon gypsy-like Protein"/>
    <property type="match status" value="1"/>
</dbReference>
<evidence type="ECO:0008006" key="15">
    <source>
        <dbReference type="Google" id="ProtNLM"/>
    </source>
</evidence>
<evidence type="ECO:0000313" key="13">
    <source>
        <dbReference type="EMBL" id="MBW0541583.1"/>
    </source>
</evidence>
<dbReference type="SUPFAM" id="SSF53098">
    <property type="entry name" value="Ribonuclease H-like"/>
    <property type="match status" value="1"/>
</dbReference>
<dbReference type="GO" id="GO:0015074">
    <property type="term" value="P:DNA integration"/>
    <property type="evidence" value="ECO:0007669"/>
    <property type="project" value="UniProtKB-KW"/>
</dbReference>
<dbReference type="EMBL" id="AVOT02046258">
    <property type="protein sequence ID" value="MBW0541583.1"/>
    <property type="molecule type" value="Genomic_DNA"/>
</dbReference>
<dbReference type="AlphaFoldDB" id="A0A9Q3IHB9"/>
<dbReference type="PANTHER" id="PTHR37984:SF5">
    <property type="entry name" value="PROTEIN NYNRIN-LIKE"/>
    <property type="match status" value="1"/>
</dbReference>
<proteinExistence type="predicted"/>
<protein>
    <recommendedName>
        <fullName evidence="15">Integrase catalytic domain-containing protein</fullName>
    </recommendedName>
</protein>
<dbReference type="Proteomes" id="UP000765509">
    <property type="component" value="Unassembled WGS sequence"/>
</dbReference>
<evidence type="ECO:0000313" key="14">
    <source>
        <dbReference type="Proteomes" id="UP000765509"/>
    </source>
</evidence>
<organism evidence="13 14">
    <name type="scientific">Austropuccinia psidii MF-1</name>
    <dbReference type="NCBI Taxonomy" id="1389203"/>
    <lineage>
        <taxon>Eukaryota</taxon>
        <taxon>Fungi</taxon>
        <taxon>Dikarya</taxon>
        <taxon>Basidiomycota</taxon>
        <taxon>Pucciniomycotina</taxon>
        <taxon>Pucciniomycetes</taxon>
        <taxon>Pucciniales</taxon>
        <taxon>Sphaerophragmiaceae</taxon>
        <taxon>Austropuccinia</taxon>
    </lineage>
</organism>
<keyword evidence="10" id="KW-0233">DNA recombination</keyword>
<dbReference type="Pfam" id="PF17921">
    <property type="entry name" value="Integrase_H2C2"/>
    <property type="match status" value="1"/>
</dbReference>
<keyword evidence="5" id="KW-0460">Magnesium</keyword>
<keyword evidence="4" id="KW-0378">Hydrolase</keyword>
<dbReference type="GO" id="GO:0006310">
    <property type="term" value="P:DNA recombination"/>
    <property type="evidence" value="ECO:0007669"/>
    <property type="project" value="UniProtKB-KW"/>
</dbReference>
<evidence type="ECO:0000256" key="1">
    <source>
        <dbReference type="ARBA" id="ARBA00022670"/>
    </source>
</evidence>
<reference evidence="13" key="1">
    <citation type="submission" date="2021-03" db="EMBL/GenBank/DDBJ databases">
        <title>Draft genome sequence of rust myrtle Austropuccinia psidii MF-1, a brazilian biotype.</title>
        <authorList>
            <person name="Quecine M.C."/>
            <person name="Pachon D.M.R."/>
            <person name="Bonatelli M.L."/>
            <person name="Correr F.H."/>
            <person name="Franceschini L.M."/>
            <person name="Leite T.F."/>
            <person name="Margarido G.R.A."/>
            <person name="Almeida C.A."/>
            <person name="Ferrarezi J.A."/>
            <person name="Labate C.A."/>
        </authorList>
    </citation>
    <scope>NUCLEOTIDE SEQUENCE</scope>
    <source>
        <strain evidence="13">MF-1</strain>
    </source>
</reference>
<feature type="domain" description="Tf2-1-like SH3-like" evidence="12">
    <location>
        <begin position="339"/>
        <end position="378"/>
    </location>
</feature>
<comment type="caution">
    <text evidence="13">The sequence shown here is derived from an EMBL/GenBank/DDBJ whole genome shotgun (WGS) entry which is preliminary data.</text>
</comment>
<keyword evidence="6" id="KW-0229">DNA integration</keyword>
<keyword evidence="9" id="KW-0238">DNA-binding</keyword>
<keyword evidence="7" id="KW-0695">RNA-directed DNA polymerase</keyword>
<evidence type="ECO:0000259" key="11">
    <source>
        <dbReference type="Pfam" id="PF17921"/>
    </source>
</evidence>
<dbReference type="GO" id="GO:0004190">
    <property type="term" value="F:aspartic-type endopeptidase activity"/>
    <property type="evidence" value="ECO:0007669"/>
    <property type="project" value="UniProtKB-KW"/>
</dbReference>
<gene>
    <name evidence="13" type="ORF">O181_081298</name>
</gene>
<dbReference type="GO" id="GO:0046872">
    <property type="term" value="F:metal ion binding"/>
    <property type="evidence" value="ECO:0007669"/>
    <property type="project" value="UniProtKB-KW"/>
</dbReference>
<dbReference type="PANTHER" id="PTHR37984">
    <property type="entry name" value="PROTEIN CBG26694"/>
    <property type="match status" value="1"/>
</dbReference>
<dbReference type="OrthoDB" id="2505288at2759"/>
<evidence type="ECO:0000256" key="7">
    <source>
        <dbReference type="ARBA" id="ARBA00022918"/>
    </source>
</evidence>
<dbReference type="InterPro" id="IPR036397">
    <property type="entry name" value="RNaseH_sf"/>
</dbReference>
<evidence type="ECO:0000256" key="6">
    <source>
        <dbReference type="ARBA" id="ARBA00022908"/>
    </source>
</evidence>
<feature type="domain" description="Integrase zinc-binding" evidence="11">
    <location>
        <begin position="97"/>
        <end position="153"/>
    </location>
</feature>
<dbReference type="Gene3D" id="3.30.420.10">
    <property type="entry name" value="Ribonuclease H-like superfamily/Ribonuclease H"/>
    <property type="match status" value="2"/>
</dbReference>
<name>A0A9Q3IHB9_9BASI</name>
<keyword evidence="1" id="KW-0645">Protease</keyword>
<evidence type="ECO:0000256" key="10">
    <source>
        <dbReference type="ARBA" id="ARBA00023172"/>
    </source>
</evidence>
<dbReference type="InterPro" id="IPR041588">
    <property type="entry name" value="Integrase_H2C2"/>
</dbReference>
<evidence type="ECO:0000256" key="9">
    <source>
        <dbReference type="ARBA" id="ARBA00023125"/>
    </source>
</evidence>
<evidence type="ECO:0000256" key="3">
    <source>
        <dbReference type="ARBA" id="ARBA00022750"/>
    </source>
</evidence>
<evidence type="ECO:0000256" key="8">
    <source>
        <dbReference type="ARBA" id="ARBA00022932"/>
    </source>
</evidence>
<evidence type="ECO:0000256" key="4">
    <source>
        <dbReference type="ARBA" id="ARBA00022801"/>
    </source>
</evidence>
<keyword evidence="8" id="KW-0239">DNA-directed DNA polymerase</keyword>
<dbReference type="GO" id="GO:0003964">
    <property type="term" value="F:RNA-directed DNA polymerase activity"/>
    <property type="evidence" value="ECO:0007669"/>
    <property type="project" value="UniProtKB-KW"/>
</dbReference>
<dbReference type="InterPro" id="IPR012337">
    <property type="entry name" value="RNaseH-like_sf"/>
</dbReference>
<dbReference type="Gene3D" id="1.10.340.70">
    <property type="match status" value="1"/>
</dbReference>
<keyword evidence="14" id="KW-1185">Reference proteome</keyword>